<sequence length="284" mass="31010">MLPVETSASVGLPPPPLRRRITILGVAIDAVTEAEAVARIAALLEAGGVHQICTVNPEFVIEAGRNPEFAAVLARATLCTPDGVGLLLAARYLGQPLRGRVTGVELTRRLAALAAQRGYRIFLLGAAPGVAEAAAQVLAREAPGLLVAGCYAGSPTPRHEPFLQQMIRAARPDILLVAYGHPRQDLWIARNQERLGVPIAIGVGGTFDYLAGTVPRAPRWLRRLGLEWLHRLAHQPQRLPRIIDAVPRFIWHVLKKNRRTGEQRNRRAEEQKSRGTEKQKNVAT</sequence>
<organism evidence="4 5">
    <name type="scientific">Candidatus Viridilinea mediisalina</name>
    <dbReference type="NCBI Taxonomy" id="2024553"/>
    <lineage>
        <taxon>Bacteria</taxon>
        <taxon>Bacillati</taxon>
        <taxon>Chloroflexota</taxon>
        <taxon>Chloroflexia</taxon>
        <taxon>Chloroflexales</taxon>
        <taxon>Chloroflexineae</taxon>
        <taxon>Oscillochloridaceae</taxon>
        <taxon>Candidatus Viridilinea</taxon>
    </lineage>
</organism>
<dbReference type="AlphaFoldDB" id="A0A2A6RK28"/>
<reference evidence="5" key="1">
    <citation type="submission" date="2017-08" db="EMBL/GenBank/DDBJ databases">
        <authorList>
            <person name="Grouzdev D.S."/>
            <person name="Gaisin V.A."/>
            <person name="Rysina M.S."/>
            <person name="Gorlenko V.M."/>
        </authorList>
    </citation>
    <scope>NUCLEOTIDE SEQUENCE [LARGE SCALE GENOMIC DNA]</scope>
    <source>
        <strain evidence="5">Kir15-3F</strain>
    </source>
</reference>
<dbReference type="EMBL" id="NQWI01000030">
    <property type="protein sequence ID" value="PDW03427.1"/>
    <property type="molecule type" value="Genomic_DNA"/>
</dbReference>
<keyword evidence="2 4" id="KW-0808">Transferase</keyword>
<dbReference type="CDD" id="cd06533">
    <property type="entry name" value="Glyco_transf_WecG_TagA"/>
    <property type="match status" value="1"/>
</dbReference>
<dbReference type="GO" id="GO:0016758">
    <property type="term" value="F:hexosyltransferase activity"/>
    <property type="evidence" value="ECO:0007669"/>
    <property type="project" value="TreeGrafter"/>
</dbReference>
<dbReference type="OrthoDB" id="9771846at2"/>
<dbReference type="PANTHER" id="PTHR34136">
    <property type="match status" value="1"/>
</dbReference>
<evidence type="ECO:0000256" key="3">
    <source>
        <dbReference type="SAM" id="MobiDB-lite"/>
    </source>
</evidence>
<keyword evidence="5" id="KW-1185">Reference proteome</keyword>
<comment type="caution">
    <text evidence="4">The sequence shown here is derived from an EMBL/GenBank/DDBJ whole genome shotgun (WGS) entry which is preliminary data.</text>
</comment>
<protein>
    <submittedName>
        <fullName evidence="4">Acetylglucosaminyldiphospho-UDP acetyl-beta-D-mannosaminyltransferase</fullName>
    </submittedName>
</protein>
<feature type="region of interest" description="Disordered" evidence="3">
    <location>
        <begin position="260"/>
        <end position="284"/>
    </location>
</feature>
<evidence type="ECO:0000313" key="5">
    <source>
        <dbReference type="Proteomes" id="UP000220527"/>
    </source>
</evidence>
<keyword evidence="1" id="KW-0328">Glycosyltransferase</keyword>
<dbReference type="InterPro" id="IPR004629">
    <property type="entry name" value="WecG_TagA_CpsF"/>
</dbReference>
<dbReference type="Pfam" id="PF03808">
    <property type="entry name" value="Glyco_tran_WecG"/>
    <property type="match status" value="1"/>
</dbReference>
<evidence type="ECO:0000256" key="1">
    <source>
        <dbReference type="ARBA" id="ARBA00022676"/>
    </source>
</evidence>
<dbReference type="NCBIfam" id="TIGR00696">
    <property type="entry name" value="wecG_tagA_cpsF"/>
    <property type="match status" value="1"/>
</dbReference>
<evidence type="ECO:0000313" key="4">
    <source>
        <dbReference type="EMBL" id="PDW03427.1"/>
    </source>
</evidence>
<proteinExistence type="predicted"/>
<dbReference type="Proteomes" id="UP000220527">
    <property type="component" value="Unassembled WGS sequence"/>
</dbReference>
<gene>
    <name evidence="4" type="ORF">CJ255_08845</name>
</gene>
<accession>A0A2A6RK28</accession>
<name>A0A2A6RK28_9CHLR</name>
<dbReference type="PANTHER" id="PTHR34136:SF1">
    <property type="entry name" value="UDP-N-ACETYL-D-MANNOSAMINURONIC ACID TRANSFERASE"/>
    <property type="match status" value="1"/>
</dbReference>
<evidence type="ECO:0000256" key="2">
    <source>
        <dbReference type="ARBA" id="ARBA00022679"/>
    </source>
</evidence>